<name>A0A2H3JIS9_WOLCO</name>
<organism evidence="2 3">
    <name type="scientific">Wolfiporia cocos (strain MD-104)</name>
    <name type="common">Brown rot fungus</name>
    <dbReference type="NCBI Taxonomy" id="742152"/>
    <lineage>
        <taxon>Eukaryota</taxon>
        <taxon>Fungi</taxon>
        <taxon>Dikarya</taxon>
        <taxon>Basidiomycota</taxon>
        <taxon>Agaricomycotina</taxon>
        <taxon>Agaricomycetes</taxon>
        <taxon>Polyporales</taxon>
        <taxon>Phaeolaceae</taxon>
        <taxon>Wolfiporia</taxon>
    </lineage>
</organism>
<sequence>MRARRCVLYTFQLDEVTAVRVMRSDDVAGDADGACAEVQRGKSQAHNGEASGVCARPFCNEPSPRGGTLAPNAKPPPQPIMASHHFYETRMACVVYVARSNWHDAAVAPDRGSGSGRIDDGGVAQATGPASDRKRARAGLDATGGEGPRKVAMGSESESTSRTQGRGG</sequence>
<reference evidence="2 3" key="1">
    <citation type="journal article" date="2012" name="Science">
        <title>The Paleozoic origin of enzymatic lignin decomposition reconstructed from 31 fungal genomes.</title>
        <authorList>
            <person name="Floudas D."/>
            <person name="Binder M."/>
            <person name="Riley R."/>
            <person name="Barry K."/>
            <person name="Blanchette R.A."/>
            <person name="Henrissat B."/>
            <person name="Martinez A.T."/>
            <person name="Otillar R."/>
            <person name="Spatafora J.W."/>
            <person name="Yadav J.S."/>
            <person name="Aerts A."/>
            <person name="Benoit I."/>
            <person name="Boyd A."/>
            <person name="Carlson A."/>
            <person name="Copeland A."/>
            <person name="Coutinho P.M."/>
            <person name="de Vries R.P."/>
            <person name="Ferreira P."/>
            <person name="Findley K."/>
            <person name="Foster B."/>
            <person name="Gaskell J."/>
            <person name="Glotzer D."/>
            <person name="Gorecki P."/>
            <person name="Heitman J."/>
            <person name="Hesse C."/>
            <person name="Hori C."/>
            <person name="Igarashi K."/>
            <person name="Jurgens J.A."/>
            <person name="Kallen N."/>
            <person name="Kersten P."/>
            <person name="Kohler A."/>
            <person name="Kuees U."/>
            <person name="Kumar T.K.A."/>
            <person name="Kuo A."/>
            <person name="LaButti K."/>
            <person name="Larrondo L.F."/>
            <person name="Lindquist E."/>
            <person name="Ling A."/>
            <person name="Lombard V."/>
            <person name="Lucas S."/>
            <person name="Lundell T."/>
            <person name="Martin R."/>
            <person name="McLaughlin D.J."/>
            <person name="Morgenstern I."/>
            <person name="Morin E."/>
            <person name="Murat C."/>
            <person name="Nagy L.G."/>
            <person name="Nolan M."/>
            <person name="Ohm R.A."/>
            <person name="Patyshakuliyeva A."/>
            <person name="Rokas A."/>
            <person name="Ruiz-Duenas F.J."/>
            <person name="Sabat G."/>
            <person name="Salamov A."/>
            <person name="Samejima M."/>
            <person name="Schmutz J."/>
            <person name="Slot J.C."/>
            <person name="St John F."/>
            <person name="Stenlid J."/>
            <person name="Sun H."/>
            <person name="Sun S."/>
            <person name="Syed K."/>
            <person name="Tsang A."/>
            <person name="Wiebenga A."/>
            <person name="Young D."/>
            <person name="Pisabarro A."/>
            <person name="Eastwood D.C."/>
            <person name="Martin F."/>
            <person name="Cullen D."/>
            <person name="Grigoriev I.V."/>
            <person name="Hibbett D.S."/>
        </authorList>
    </citation>
    <scope>NUCLEOTIDE SEQUENCE [LARGE SCALE GENOMIC DNA]</scope>
    <source>
        <strain evidence="2 3">MD-104</strain>
    </source>
</reference>
<dbReference type="Proteomes" id="UP000218811">
    <property type="component" value="Unassembled WGS sequence"/>
</dbReference>
<dbReference type="EMBL" id="KB468124">
    <property type="protein sequence ID" value="PCH42086.1"/>
    <property type="molecule type" value="Genomic_DNA"/>
</dbReference>
<protein>
    <submittedName>
        <fullName evidence="2">Uncharacterized protein</fullName>
    </submittedName>
</protein>
<evidence type="ECO:0000313" key="3">
    <source>
        <dbReference type="Proteomes" id="UP000218811"/>
    </source>
</evidence>
<feature type="compositionally biased region" description="Polar residues" evidence="1">
    <location>
        <begin position="156"/>
        <end position="168"/>
    </location>
</feature>
<dbReference type="AlphaFoldDB" id="A0A2H3JIS9"/>
<evidence type="ECO:0000313" key="2">
    <source>
        <dbReference type="EMBL" id="PCH42086.1"/>
    </source>
</evidence>
<proteinExistence type="predicted"/>
<accession>A0A2H3JIS9</accession>
<evidence type="ECO:0000256" key="1">
    <source>
        <dbReference type="SAM" id="MobiDB-lite"/>
    </source>
</evidence>
<keyword evidence="3" id="KW-1185">Reference proteome</keyword>
<gene>
    <name evidence="2" type="ORF">WOLCODRAFT_163507</name>
</gene>
<feature type="region of interest" description="Disordered" evidence="1">
    <location>
        <begin position="108"/>
        <end position="168"/>
    </location>
</feature>